<comment type="caution">
    <text evidence="3">The sequence shown here is derived from an EMBL/GenBank/DDBJ whole genome shotgun (WGS) entry which is preliminary data.</text>
</comment>
<dbReference type="AlphaFoldDB" id="A0A5C4RX63"/>
<dbReference type="OrthoDB" id="4174975at2"/>
<gene>
    <name evidence="3" type="ORF">E1B00_07410</name>
</gene>
<keyword evidence="1" id="KW-0472">Membrane</keyword>
<evidence type="ECO:0000313" key="3">
    <source>
        <dbReference type="EMBL" id="TNJ35568.1"/>
    </source>
</evidence>
<proteinExistence type="predicted"/>
<sequence length="233" mass="25980">MAAKDRYESLTRLGGIVIAFLWIDIVLQALYALSSLAVIGYIGDLQSGRVTVTDPEALAPSEIIQALIAIPATLVSLLLVVLIARWIFRAAWNVRHLGARRLEFSPGWSVGWYFVPFANLVFPFRAMKEIWHASHDPHRWQPGSVGLLSLWWALWISSNILGNINFRLALNAETLEWLRVSQWLGIAVCVLSIPLALVFVRIARRVREAQDRSFASAAEPPPLPEPPETAVAV</sequence>
<reference evidence="3 4" key="1">
    <citation type="submission" date="2019-03" db="EMBL/GenBank/DDBJ databases">
        <title>Arenimonas daejeonensis sp. nov., isolated from compost.</title>
        <authorList>
            <person name="Jeon C.O."/>
        </authorList>
    </citation>
    <scope>NUCLEOTIDE SEQUENCE [LARGE SCALE GENOMIC DNA]</scope>
    <source>
        <strain evidence="3 4">R29</strain>
    </source>
</reference>
<dbReference type="RefSeq" id="WP_139447142.1">
    <property type="nucleotide sequence ID" value="NZ_SMDR01000001.1"/>
</dbReference>
<dbReference type="Pfam" id="PF14219">
    <property type="entry name" value="DUF4328"/>
    <property type="match status" value="1"/>
</dbReference>
<feature type="transmembrane region" description="Helical" evidence="1">
    <location>
        <begin position="16"/>
        <end position="42"/>
    </location>
</feature>
<protein>
    <submittedName>
        <fullName evidence="3">DUF4328 domain-containing protein</fullName>
    </submittedName>
</protein>
<keyword evidence="1" id="KW-0812">Transmembrane</keyword>
<dbReference type="EMBL" id="SMDR01000001">
    <property type="protein sequence ID" value="TNJ35568.1"/>
    <property type="molecule type" value="Genomic_DNA"/>
</dbReference>
<feature type="domain" description="DUF4328" evidence="2">
    <location>
        <begin position="52"/>
        <end position="206"/>
    </location>
</feature>
<accession>A0A5C4RX63</accession>
<dbReference type="Proteomes" id="UP000305760">
    <property type="component" value="Unassembled WGS sequence"/>
</dbReference>
<feature type="transmembrane region" description="Helical" evidence="1">
    <location>
        <begin position="63"/>
        <end position="88"/>
    </location>
</feature>
<name>A0A5C4RX63_9GAMM</name>
<evidence type="ECO:0000259" key="2">
    <source>
        <dbReference type="Pfam" id="PF14219"/>
    </source>
</evidence>
<keyword evidence="4" id="KW-1185">Reference proteome</keyword>
<dbReference type="InterPro" id="IPR025565">
    <property type="entry name" value="DUF4328"/>
</dbReference>
<evidence type="ECO:0000256" key="1">
    <source>
        <dbReference type="SAM" id="Phobius"/>
    </source>
</evidence>
<keyword evidence="1" id="KW-1133">Transmembrane helix</keyword>
<feature type="transmembrane region" description="Helical" evidence="1">
    <location>
        <begin position="108"/>
        <end position="124"/>
    </location>
</feature>
<evidence type="ECO:0000313" key="4">
    <source>
        <dbReference type="Proteomes" id="UP000305760"/>
    </source>
</evidence>
<feature type="transmembrane region" description="Helical" evidence="1">
    <location>
        <begin position="182"/>
        <end position="203"/>
    </location>
</feature>
<organism evidence="3 4">
    <name type="scientific">Arenimonas terrae</name>
    <dbReference type="NCBI Taxonomy" id="2546226"/>
    <lineage>
        <taxon>Bacteria</taxon>
        <taxon>Pseudomonadati</taxon>
        <taxon>Pseudomonadota</taxon>
        <taxon>Gammaproteobacteria</taxon>
        <taxon>Lysobacterales</taxon>
        <taxon>Lysobacteraceae</taxon>
        <taxon>Arenimonas</taxon>
    </lineage>
</organism>